<dbReference type="PANTHER" id="PTHR11764:SF58">
    <property type="entry name" value="BETA-AMYRIN SYNTHASE-RELATED"/>
    <property type="match status" value="1"/>
</dbReference>
<feature type="domain" description="Squalene cyclase C-terminal" evidence="3">
    <location>
        <begin position="18"/>
        <end position="162"/>
    </location>
</feature>
<dbReference type="GO" id="GO:0016104">
    <property type="term" value="P:triterpenoid biosynthetic process"/>
    <property type="evidence" value="ECO:0007669"/>
    <property type="project" value="InterPro"/>
</dbReference>
<gene>
    <name evidence="4" type="ORF">TorRG33x02_272260</name>
</gene>
<dbReference type="Gene3D" id="1.50.10.20">
    <property type="match status" value="1"/>
</dbReference>
<dbReference type="Proteomes" id="UP000237000">
    <property type="component" value="Unassembled WGS sequence"/>
</dbReference>
<dbReference type="SUPFAM" id="SSF48239">
    <property type="entry name" value="Terpenoid cyclases/Protein prenyltransferases"/>
    <property type="match status" value="1"/>
</dbReference>
<proteinExistence type="predicted"/>
<keyword evidence="5" id="KW-1185">Reference proteome</keyword>
<protein>
    <submittedName>
        <fullName evidence="4">Squalene cyclase, C-terminal</fullName>
    </submittedName>
</protein>
<dbReference type="GO" id="GO:0005811">
    <property type="term" value="C:lipid droplet"/>
    <property type="evidence" value="ECO:0007669"/>
    <property type="project" value="InterPro"/>
</dbReference>
<evidence type="ECO:0000313" key="4">
    <source>
        <dbReference type="EMBL" id="PON64810.1"/>
    </source>
</evidence>
<keyword evidence="1" id="KW-0677">Repeat</keyword>
<dbReference type="OrthoDB" id="1717038at2759"/>
<dbReference type="GO" id="GO:0042300">
    <property type="term" value="F:beta-amyrin synthase activity"/>
    <property type="evidence" value="ECO:0007669"/>
    <property type="project" value="UniProtKB-ARBA"/>
</dbReference>
<dbReference type="Pfam" id="PF13243">
    <property type="entry name" value="SQHop_cyclase_C"/>
    <property type="match status" value="1"/>
</dbReference>
<dbReference type="InParanoid" id="A0A2P5CUT4"/>
<reference evidence="5" key="1">
    <citation type="submission" date="2016-06" db="EMBL/GenBank/DDBJ databases">
        <title>Parallel loss of symbiosis genes in relatives of nitrogen-fixing non-legume Parasponia.</title>
        <authorList>
            <person name="Van Velzen R."/>
            <person name="Holmer R."/>
            <person name="Bu F."/>
            <person name="Rutten L."/>
            <person name="Van Zeijl A."/>
            <person name="Liu W."/>
            <person name="Santuari L."/>
            <person name="Cao Q."/>
            <person name="Sharma T."/>
            <person name="Shen D."/>
            <person name="Roswanjaya Y."/>
            <person name="Wardhani T."/>
            <person name="Kalhor M.S."/>
            <person name="Jansen J."/>
            <person name="Van den Hoogen J."/>
            <person name="Gungor B."/>
            <person name="Hartog M."/>
            <person name="Hontelez J."/>
            <person name="Verver J."/>
            <person name="Yang W.-C."/>
            <person name="Schijlen E."/>
            <person name="Repin R."/>
            <person name="Schilthuizen M."/>
            <person name="Schranz E."/>
            <person name="Heidstra R."/>
            <person name="Miyata K."/>
            <person name="Fedorova E."/>
            <person name="Kohlen W."/>
            <person name="Bisseling T."/>
            <person name="Smit S."/>
            <person name="Geurts R."/>
        </authorList>
    </citation>
    <scope>NUCLEOTIDE SEQUENCE [LARGE SCALE GENOMIC DNA]</scope>
    <source>
        <strain evidence="5">cv. RG33-2</strain>
    </source>
</reference>
<evidence type="ECO:0000256" key="1">
    <source>
        <dbReference type="ARBA" id="ARBA00022737"/>
    </source>
</evidence>
<dbReference type="STRING" id="63057.A0A2P5CUT4"/>
<evidence type="ECO:0000259" key="3">
    <source>
        <dbReference type="Pfam" id="PF13243"/>
    </source>
</evidence>
<evidence type="ECO:0000313" key="5">
    <source>
        <dbReference type="Proteomes" id="UP000237000"/>
    </source>
</evidence>
<evidence type="ECO:0000256" key="2">
    <source>
        <dbReference type="ARBA" id="ARBA00023235"/>
    </source>
</evidence>
<sequence>MLFAILRTCKCMMVPGTYGNWGICFIYATWFALGALAAADKNYGNSETVRKGVEFLLRTQGVSGGWGESYLSCPKKEYVALPENRSNLVQTAWAMMGLIHSGQAERDPTPLHRAAKLLINSQMENGDFPQQEITGSFKMNCTLHYASYRNIFPLWALAEYRNRVPLPSNT</sequence>
<accession>A0A2P5CUT4</accession>
<organism evidence="4 5">
    <name type="scientific">Trema orientale</name>
    <name type="common">Charcoal tree</name>
    <name type="synonym">Celtis orientalis</name>
    <dbReference type="NCBI Taxonomy" id="63057"/>
    <lineage>
        <taxon>Eukaryota</taxon>
        <taxon>Viridiplantae</taxon>
        <taxon>Streptophyta</taxon>
        <taxon>Embryophyta</taxon>
        <taxon>Tracheophyta</taxon>
        <taxon>Spermatophyta</taxon>
        <taxon>Magnoliopsida</taxon>
        <taxon>eudicotyledons</taxon>
        <taxon>Gunneridae</taxon>
        <taxon>Pentapetalae</taxon>
        <taxon>rosids</taxon>
        <taxon>fabids</taxon>
        <taxon>Rosales</taxon>
        <taxon>Cannabaceae</taxon>
        <taxon>Trema</taxon>
    </lineage>
</organism>
<dbReference type="AlphaFoldDB" id="A0A2P5CUT4"/>
<keyword evidence="2" id="KW-0413">Isomerase</keyword>
<dbReference type="InterPro" id="IPR018333">
    <property type="entry name" value="Squalene_cyclase"/>
</dbReference>
<dbReference type="InterPro" id="IPR008930">
    <property type="entry name" value="Terpenoid_cyclase/PrenylTrfase"/>
</dbReference>
<name>A0A2P5CUT4_TREOI</name>
<dbReference type="EMBL" id="JXTC01000325">
    <property type="protein sequence ID" value="PON64810.1"/>
    <property type="molecule type" value="Genomic_DNA"/>
</dbReference>
<dbReference type="InterPro" id="IPR032696">
    <property type="entry name" value="SQ_cyclase_C"/>
</dbReference>
<comment type="caution">
    <text evidence="4">The sequence shown here is derived from an EMBL/GenBank/DDBJ whole genome shotgun (WGS) entry which is preliminary data.</text>
</comment>
<dbReference type="PANTHER" id="PTHR11764">
    <property type="entry name" value="TERPENE CYCLASE/MUTASE FAMILY MEMBER"/>
    <property type="match status" value="1"/>
</dbReference>